<accession>A0AA88DWJ9</accession>
<gene>
    <name evidence="1" type="ORF">TIFTF001_032315</name>
</gene>
<evidence type="ECO:0000313" key="2">
    <source>
        <dbReference type="Proteomes" id="UP001187192"/>
    </source>
</evidence>
<comment type="caution">
    <text evidence="1">The sequence shown here is derived from an EMBL/GenBank/DDBJ whole genome shotgun (WGS) entry which is preliminary data.</text>
</comment>
<evidence type="ECO:0000313" key="1">
    <source>
        <dbReference type="EMBL" id="GMN63237.1"/>
    </source>
</evidence>
<proteinExistence type="predicted"/>
<reference evidence="1" key="1">
    <citation type="submission" date="2023-07" db="EMBL/GenBank/DDBJ databases">
        <title>draft genome sequence of fig (Ficus carica).</title>
        <authorList>
            <person name="Takahashi T."/>
            <person name="Nishimura K."/>
        </authorList>
    </citation>
    <scope>NUCLEOTIDE SEQUENCE</scope>
</reference>
<protein>
    <submittedName>
        <fullName evidence="1">Uncharacterized protein</fullName>
    </submittedName>
</protein>
<dbReference type="EMBL" id="BTGU01000145">
    <property type="protein sequence ID" value="GMN63237.1"/>
    <property type="molecule type" value="Genomic_DNA"/>
</dbReference>
<sequence>MEAPRNDGDTGVVSAGGTPMLKSVFLVDLGARGDPVGLAA</sequence>
<organism evidence="1 2">
    <name type="scientific">Ficus carica</name>
    <name type="common">Common fig</name>
    <dbReference type="NCBI Taxonomy" id="3494"/>
    <lineage>
        <taxon>Eukaryota</taxon>
        <taxon>Viridiplantae</taxon>
        <taxon>Streptophyta</taxon>
        <taxon>Embryophyta</taxon>
        <taxon>Tracheophyta</taxon>
        <taxon>Spermatophyta</taxon>
        <taxon>Magnoliopsida</taxon>
        <taxon>eudicotyledons</taxon>
        <taxon>Gunneridae</taxon>
        <taxon>Pentapetalae</taxon>
        <taxon>rosids</taxon>
        <taxon>fabids</taxon>
        <taxon>Rosales</taxon>
        <taxon>Moraceae</taxon>
        <taxon>Ficeae</taxon>
        <taxon>Ficus</taxon>
    </lineage>
</organism>
<dbReference type="Proteomes" id="UP001187192">
    <property type="component" value="Unassembled WGS sequence"/>
</dbReference>
<name>A0AA88DWJ9_FICCA</name>
<keyword evidence="2" id="KW-1185">Reference proteome</keyword>
<dbReference type="AlphaFoldDB" id="A0AA88DWJ9"/>